<comment type="catalytic activity">
    <reaction evidence="1">
        <text>ATP + protein L-histidine = ADP + protein N-phospho-L-histidine.</text>
        <dbReference type="EC" id="2.7.13.3"/>
    </reaction>
</comment>
<dbReference type="PANTHER" id="PTHR45528:SF1">
    <property type="entry name" value="SENSOR HISTIDINE KINASE CPXA"/>
    <property type="match status" value="1"/>
</dbReference>
<comment type="subcellular location">
    <subcellularLocation>
        <location evidence="2">Cell membrane</location>
        <topology evidence="2">Multi-pass membrane protein</topology>
    </subcellularLocation>
</comment>
<dbReference type="SMART" id="SM00388">
    <property type="entry name" value="HisKA"/>
    <property type="match status" value="1"/>
</dbReference>
<dbReference type="InterPro" id="IPR050398">
    <property type="entry name" value="HssS/ArlS-like"/>
</dbReference>
<accession>A0A9D2MQ38</accession>
<evidence type="ECO:0000256" key="2">
    <source>
        <dbReference type="ARBA" id="ARBA00004651"/>
    </source>
</evidence>
<keyword evidence="12" id="KW-0902">Two-component regulatory system</keyword>
<dbReference type="SUPFAM" id="SSF55874">
    <property type="entry name" value="ATPase domain of HSP90 chaperone/DNA topoisomerase II/histidine kinase"/>
    <property type="match status" value="1"/>
</dbReference>
<dbReference type="GO" id="GO:0005886">
    <property type="term" value="C:plasma membrane"/>
    <property type="evidence" value="ECO:0007669"/>
    <property type="project" value="UniProtKB-SubCell"/>
</dbReference>
<dbReference type="EMBL" id="DWXE01000006">
    <property type="protein sequence ID" value="HJB90222.1"/>
    <property type="molecule type" value="Genomic_DNA"/>
</dbReference>
<dbReference type="GO" id="GO:0005524">
    <property type="term" value="F:ATP binding"/>
    <property type="evidence" value="ECO:0007669"/>
    <property type="project" value="UniProtKB-KW"/>
</dbReference>
<dbReference type="InterPro" id="IPR005467">
    <property type="entry name" value="His_kinase_dom"/>
</dbReference>
<feature type="transmembrane region" description="Helical" evidence="15">
    <location>
        <begin position="387"/>
        <end position="411"/>
    </location>
</feature>
<keyword evidence="11 15" id="KW-1133">Transmembrane helix</keyword>
<keyword evidence="9 17" id="KW-0418">Kinase</keyword>
<keyword evidence="6" id="KW-0808">Transferase</keyword>
<gene>
    <name evidence="17" type="ORF">H9763_02010</name>
</gene>
<dbReference type="InterPro" id="IPR036890">
    <property type="entry name" value="HATPase_C_sf"/>
</dbReference>
<feature type="transmembrane region" description="Helical" evidence="15">
    <location>
        <begin position="346"/>
        <end position="366"/>
    </location>
</feature>
<dbReference type="AlphaFoldDB" id="A0A9D2MQ38"/>
<keyword evidence="5" id="KW-0597">Phosphoprotein</keyword>
<dbReference type="Pfam" id="PF00512">
    <property type="entry name" value="HisKA"/>
    <property type="match status" value="1"/>
</dbReference>
<keyword evidence="7 15" id="KW-0812">Transmembrane</keyword>
<evidence type="ECO:0000259" key="16">
    <source>
        <dbReference type="PROSITE" id="PS50109"/>
    </source>
</evidence>
<feature type="transmembrane region" description="Helical" evidence="15">
    <location>
        <begin position="12"/>
        <end position="34"/>
    </location>
</feature>
<protein>
    <recommendedName>
        <fullName evidence="3">histidine kinase</fullName>
        <ecNumber evidence="3">2.7.13.3</ecNumber>
    </recommendedName>
</protein>
<evidence type="ECO:0000256" key="7">
    <source>
        <dbReference type="ARBA" id="ARBA00022692"/>
    </source>
</evidence>
<evidence type="ECO:0000256" key="12">
    <source>
        <dbReference type="ARBA" id="ARBA00023012"/>
    </source>
</evidence>
<dbReference type="Proteomes" id="UP000886883">
    <property type="component" value="Unassembled WGS sequence"/>
</dbReference>
<evidence type="ECO:0000313" key="17">
    <source>
        <dbReference type="EMBL" id="HJB90222.1"/>
    </source>
</evidence>
<dbReference type="SMART" id="SM00387">
    <property type="entry name" value="HATPase_c"/>
    <property type="match status" value="1"/>
</dbReference>
<proteinExistence type="predicted"/>
<dbReference type="InterPro" id="IPR003594">
    <property type="entry name" value="HATPase_dom"/>
</dbReference>
<reference evidence="17" key="2">
    <citation type="submission" date="2021-04" db="EMBL/GenBank/DDBJ databases">
        <authorList>
            <person name="Gilroy R."/>
        </authorList>
    </citation>
    <scope>NUCLEOTIDE SEQUENCE</scope>
    <source>
        <strain evidence="17">USAMLcec3-2134</strain>
    </source>
</reference>
<keyword evidence="8" id="KW-0547">Nucleotide-binding</keyword>
<evidence type="ECO:0000256" key="14">
    <source>
        <dbReference type="SAM" id="MobiDB-lite"/>
    </source>
</evidence>
<evidence type="ECO:0000256" key="3">
    <source>
        <dbReference type="ARBA" id="ARBA00012438"/>
    </source>
</evidence>
<dbReference type="SUPFAM" id="SSF47384">
    <property type="entry name" value="Homodimeric domain of signal transducing histidine kinase"/>
    <property type="match status" value="1"/>
</dbReference>
<feature type="compositionally biased region" description="Polar residues" evidence="14">
    <location>
        <begin position="790"/>
        <end position="801"/>
    </location>
</feature>
<name>A0A9D2MQ38_9FIRM</name>
<evidence type="ECO:0000256" key="9">
    <source>
        <dbReference type="ARBA" id="ARBA00022777"/>
    </source>
</evidence>
<dbReference type="InterPro" id="IPR003661">
    <property type="entry name" value="HisK_dim/P_dom"/>
</dbReference>
<keyword evidence="13 15" id="KW-0472">Membrane</keyword>
<feature type="transmembrane region" description="Helical" evidence="15">
    <location>
        <begin position="467"/>
        <end position="494"/>
    </location>
</feature>
<sequence length="842" mass="96813">MDTKWKNNKAKSAGIAFVAVFLTTAVFLSCLPFFESRADSEFENPLTGASFIRALYESNYVQYRYLREKADQKTWSYGDLYVDTEFLGIYDEYDYSFRDDAMIDVPADAVPGSDALDEQVREFCENSLSELSGIRSYASALTQSMDYYAVDTLSGTSMGNSSLSALKDIVNGNAPEDNPYVYYVYLSYDGAGNVVNCGVSANGKVGDFLKRVESLGREQYFTDYYDEDGISYAAFYNTDSGERYRYRFTVGGPANMKIVYALTQDQYQTFLNDDHYGEFYSGLLPSYRSMWENSYYNAGVLGYVTGFFCISIALGCCCVWIFTRFFRKDYCYQDFRICHFPLEVDFLAFLLGLAVAEQMLSLLCSWQKGWFLQNFTEQILRPMHLSWLSTLLVGIAFFLYFGLGFTLGSIIPRALHLKTCFKESSLFYRYWDRIVNYLKNFYQELVNFDIGTDAKRIITKLVVLNFIILWVISLMWVWGFIPLLIYSLILYFLLKKYVKDVQNKYHRLLLATSSIAKGDLDIALSEDFGVFESYKNELRQIQTDFKKAVEEEVKNQRMRSELITNVSHDLKTPLTAIITYINLLKEPDITPTQREEYLNTLDKKAVRLKVLIEDLFEVSKATTNNITLNYDKVDLCNLLRQCYLEYEDRIAAADLTFKFMLPEDKAVLTLDPQKTFRIFENLYTNIIKYAMPSTRVYVVLQEKKEEVVIEIKNISRSELHVAPEELTERFVRGDDSRNTEGSGLGLAIARSFTELQHGTLRISVDGDLFKVTLSFRKFDLPPEPERKDGQTAQSQNAQNGPDSGPSGSGRNPAGPGNASSQERPFYHPSRWRSEKNLRKKKW</sequence>
<dbReference type="FunFam" id="1.10.287.130:FF:000001">
    <property type="entry name" value="Two-component sensor histidine kinase"/>
    <property type="match status" value="1"/>
</dbReference>
<dbReference type="PROSITE" id="PS50109">
    <property type="entry name" value="HIS_KIN"/>
    <property type="match status" value="1"/>
</dbReference>
<evidence type="ECO:0000256" key="4">
    <source>
        <dbReference type="ARBA" id="ARBA00022475"/>
    </source>
</evidence>
<dbReference type="CDD" id="cd00082">
    <property type="entry name" value="HisKA"/>
    <property type="match status" value="1"/>
</dbReference>
<evidence type="ECO:0000256" key="10">
    <source>
        <dbReference type="ARBA" id="ARBA00022840"/>
    </source>
</evidence>
<dbReference type="PANTHER" id="PTHR45528">
    <property type="entry name" value="SENSOR HISTIDINE KINASE CPXA"/>
    <property type="match status" value="1"/>
</dbReference>
<keyword evidence="10" id="KW-0067">ATP-binding</keyword>
<dbReference type="Gene3D" id="1.10.287.130">
    <property type="match status" value="1"/>
</dbReference>
<evidence type="ECO:0000256" key="5">
    <source>
        <dbReference type="ARBA" id="ARBA00022553"/>
    </source>
</evidence>
<evidence type="ECO:0000256" key="6">
    <source>
        <dbReference type="ARBA" id="ARBA00022679"/>
    </source>
</evidence>
<evidence type="ECO:0000256" key="11">
    <source>
        <dbReference type="ARBA" id="ARBA00022989"/>
    </source>
</evidence>
<evidence type="ECO:0000256" key="8">
    <source>
        <dbReference type="ARBA" id="ARBA00022741"/>
    </source>
</evidence>
<dbReference type="PROSITE" id="PS51257">
    <property type="entry name" value="PROKAR_LIPOPROTEIN"/>
    <property type="match status" value="1"/>
</dbReference>
<evidence type="ECO:0000256" key="15">
    <source>
        <dbReference type="SAM" id="Phobius"/>
    </source>
</evidence>
<feature type="transmembrane region" description="Helical" evidence="15">
    <location>
        <begin position="300"/>
        <end position="326"/>
    </location>
</feature>
<dbReference type="Gene3D" id="3.30.565.10">
    <property type="entry name" value="Histidine kinase-like ATPase, C-terminal domain"/>
    <property type="match status" value="1"/>
</dbReference>
<comment type="caution">
    <text evidence="17">The sequence shown here is derived from an EMBL/GenBank/DDBJ whole genome shotgun (WGS) entry which is preliminary data.</text>
</comment>
<feature type="compositionally biased region" description="Basic and acidic residues" evidence="14">
    <location>
        <begin position="780"/>
        <end position="789"/>
    </location>
</feature>
<dbReference type="GO" id="GO:0000155">
    <property type="term" value="F:phosphorelay sensor kinase activity"/>
    <property type="evidence" value="ECO:0007669"/>
    <property type="project" value="InterPro"/>
</dbReference>
<organism evidence="17 18">
    <name type="scientific">Candidatus Eisenbergiella merdigallinarum</name>
    <dbReference type="NCBI Taxonomy" id="2838552"/>
    <lineage>
        <taxon>Bacteria</taxon>
        <taxon>Bacillati</taxon>
        <taxon>Bacillota</taxon>
        <taxon>Clostridia</taxon>
        <taxon>Lachnospirales</taxon>
        <taxon>Lachnospiraceae</taxon>
        <taxon>Eisenbergiella</taxon>
    </lineage>
</organism>
<feature type="domain" description="Histidine kinase" evidence="16">
    <location>
        <begin position="565"/>
        <end position="762"/>
    </location>
</feature>
<keyword evidence="4" id="KW-1003">Cell membrane</keyword>
<dbReference type="InterPro" id="IPR036097">
    <property type="entry name" value="HisK_dim/P_sf"/>
</dbReference>
<dbReference type="EC" id="2.7.13.3" evidence="3"/>
<evidence type="ECO:0000256" key="13">
    <source>
        <dbReference type="ARBA" id="ARBA00023136"/>
    </source>
</evidence>
<evidence type="ECO:0000256" key="1">
    <source>
        <dbReference type="ARBA" id="ARBA00000085"/>
    </source>
</evidence>
<feature type="region of interest" description="Disordered" evidence="14">
    <location>
        <begin position="780"/>
        <end position="842"/>
    </location>
</feature>
<dbReference type="Pfam" id="PF02518">
    <property type="entry name" value="HATPase_c"/>
    <property type="match status" value="1"/>
</dbReference>
<reference evidence="17" key="1">
    <citation type="journal article" date="2021" name="PeerJ">
        <title>Extensive microbial diversity within the chicken gut microbiome revealed by metagenomics and culture.</title>
        <authorList>
            <person name="Gilroy R."/>
            <person name="Ravi A."/>
            <person name="Getino M."/>
            <person name="Pursley I."/>
            <person name="Horton D.L."/>
            <person name="Alikhan N.F."/>
            <person name="Baker D."/>
            <person name="Gharbi K."/>
            <person name="Hall N."/>
            <person name="Watson M."/>
            <person name="Adriaenssens E.M."/>
            <person name="Foster-Nyarko E."/>
            <person name="Jarju S."/>
            <person name="Secka A."/>
            <person name="Antonio M."/>
            <person name="Oren A."/>
            <person name="Chaudhuri R.R."/>
            <person name="La Ragione R."/>
            <person name="Hildebrand F."/>
            <person name="Pallen M.J."/>
        </authorList>
    </citation>
    <scope>NUCLEOTIDE SEQUENCE</scope>
    <source>
        <strain evidence="17">USAMLcec3-2134</strain>
    </source>
</reference>
<evidence type="ECO:0000313" key="18">
    <source>
        <dbReference type="Proteomes" id="UP000886883"/>
    </source>
</evidence>